<gene>
    <name evidence="1" type="ORF">GCM10022394_15870</name>
</gene>
<dbReference type="Proteomes" id="UP001500795">
    <property type="component" value="Unassembled WGS sequence"/>
</dbReference>
<comment type="caution">
    <text evidence="1">The sequence shown here is derived from an EMBL/GenBank/DDBJ whole genome shotgun (WGS) entry which is preliminary data.</text>
</comment>
<dbReference type="Pfam" id="PF05962">
    <property type="entry name" value="HutD"/>
    <property type="match status" value="1"/>
</dbReference>
<proteinExistence type="predicted"/>
<dbReference type="PANTHER" id="PTHR37943:SF1">
    <property type="entry name" value="PROTEIN VES"/>
    <property type="match status" value="1"/>
</dbReference>
<sequence length="180" mass="20237">MARILGPGDFIDMPWKNGGGVTRELYRLAGAEGGDAFDFRISMAKVGQSGPFSFYPGIDRVLMLVEGGGFRLNFADNDAVSLDRPFEPVFFTGEQAIQCDLLSAECLDFNVMTNRDWGRTEVDVHRLNVHQACRFEAEARVFLYLHGTEPRLILLEPGERYEFTASEPAIVVEIRVFTHQ</sequence>
<dbReference type="SUPFAM" id="SSF51182">
    <property type="entry name" value="RmlC-like cupins"/>
    <property type="match status" value="1"/>
</dbReference>
<reference evidence="2" key="1">
    <citation type="journal article" date="2019" name="Int. J. Syst. Evol. Microbiol.">
        <title>The Global Catalogue of Microorganisms (GCM) 10K type strain sequencing project: providing services to taxonomists for standard genome sequencing and annotation.</title>
        <authorList>
            <consortium name="The Broad Institute Genomics Platform"/>
            <consortium name="The Broad Institute Genome Sequencing Center for Infectious Disease"/>
            <person name="Wu L."/>
            <person name="Ma J."/>
        </authorList>
    </citation>
    <scope>NUCLEOTIDE SEQUENCE [LARGE SCALE GENOMIC DNA]</scope>
    <source>
        <strain evidence="2">JCM 17110</strain>
    </source>
</reference>
<dbReference type="InterPro" id="IPR010282">
    <property type="entry name" value="Uncharacterised_HutD/Ves"/>
</dbReference>
<dbReference type="Gene3D" id="2.60.120.10">
    <property type="entry name" value="Jelly Rolls"/>
    <property type="match status" value="1"/>
</dbReference>
<protein>
    <recommendedName>
        <fullName evidence="3">HutD family protein</fullName>
    </recommendedName>
</protein>
<organism evidence="1 2">
    <name type="scientific">Zobellella aerophila</name>
    <dbReference type="NCBI Taxonomy" id="870480"/>
    <lineage>
        <taxon>Bacteria</taxon>
        <taxon>Pseudomonadati</taxon>
        <taxon>Pseudomonadota</taxon>
        <taxon>Gammaproteobacteria</taxon>
        <taxon>Aeromonadales</taxon>
        <taxon>Aeromonadaceae</taxon>
        <taxon>Zobellella</taxon>
    </lineage>
</organism>
<accession>A0ABP6VJW2</accession>
<evidence type="ECO:0000313" key="2">
    <source>
        <dbReference type="Proteomes" id="UP001500795"/>
    </source>
</evidence>
<dbReference type="InterPro" id="IPR014710">
    <property type="entry name" value="RmlC-like_jellyroll"/>
</dbReference>
<dbReference type="InterPro" id="IPR011051">
    <property type="entry name" value="RmlC_Cupin_sf"/>
</dbReference>
<dbReference type="PANTHER" id="PTHR37943">
    <property type="entry name" value="PROTEIN VES"/>
    <property type="match status" value="1"/>
</dbReference>
<dbReference type="EMBL" id="BAABCX010000002">
    <property type="protein sequence ID" value="GAA3537073.1"/>
    <property type="molecule type" value="Genomic_DNA"/>
</dbReference>
<dbReference type="CDD" id="cd20293">
    <property type="entry name" value="cupin_HutD_N"/>
    <property type="match status" value="1"/>
</dbReference>
<dbReference type="RefSeq" id="WP_344956677.1">
    <property type="nucleotide sequence ID" value="NZ_BAABCX010000002.1"/>
</dbReference>
<evidence type="ECO:0008006" key="3">
    <source>
        <dbReference type="Google" id="ProtNLM"/>
    </source>
</evidence>
<name>A0ABP6VJW2_9GAMM</name>
<evidence type="ECO:0000313" key="1">
    <source>
        <dbReference type="EMBL" id="GAA3537073.1"/>
    </source>
</evidence>
<keyword evidence="2" id="KW-1185">Reference proteome</keyword>